<proteinExistence type="predicted"/>
<evidence type="ECO:0000313" key="3">
    <source>
        <dbReference type="Proteomes" id="UP001172083"/>
    </source>
</evidence>
<dbReference type="EMBL" id="JAUJEB010000001">
    <property type="protein sequence ID" value="MDN5212506.1"/>
    <property type="molecule type" value="Genomic_DNA"/>
</dbReference>
<reference evidence="2" key="1">
    <citation type="submission" date="2023-06" db="EMBL/GenBank/DDBJ databases">
        <title>Genomic of Agaribacillus aureum.</title>
        <authorList>
            <person name="Wang G."/>
        </authorList>
    </citation>
    <scope>NUCLEOTIDE SEQUENCE</scope>
    <source>
        <strain evidence="2">BMA12</strain>
    </source>
</reference>
<dbReference type="InterPro" id="IPR050229">
    <property type="entry name" value="GlpE_sulfurtransferase"/>
</dbReference>
<dbReference type="SUPFAM" id="SSF52821">
    <property type="entry name" value="Rhodanese/Cell cycle control phosphatase"/>
    <property type="match status" value="1"/>
</dbReference>
<dbReference type="SMART" id="SM00450">
    <property type="entry name" value="RHOD"/>
    <property type="match status" value="1"/>
</dbReference>
<dbReference type="PANTHER" id="PTHR43031">
    <property type="entry name" value="FAD-DEPENDENT OXIDOREDUCTASE"/>
    <property type="match status" value="1"/>
</dbReference>
<organism evidence="2 3">
    <name type="scientific">Agaribacillus aureus</name>
    <dbReference type="NCBI Taxonomy" id="3051825"/>
    <lineage>
        <taxon>Bacteria</taxon>
        <taxon>Pseudomonadati</taxon>
        <taxon>Bacteroidota</taxon>
        <taxon>Cytophagia</taxon>
        <taxon>Cytophagales</taxon>
        <taxon>Splendidivirgaceae</taxon>
        <taxon>Agaribacillus</taxon>
    </lineage>
</organism>
<dbReference type="RefSeq" id="WP_346757824.1">
    <property type="nucleotide sequence ID" value="NZ_JAUJEB010000001.1"/>
</dbReference>
<name>A0ABT8L5G3_9BACT</name>
<gene>
    <name evidence="2" type="ORF">QQ020_10640</name>
</gene>
<dbReference type="PANTHER" id="PTHR43031:SF16">
    <property type="entry name" value="OXIDOREDUCTASE"/>
    <property type="match status" value="1"/>
</dbReference>
<protein>
    <submittedName>
        <fullName evidence="2">Rhodanese-like domain-containing protein</fullName>
    </submittedName>
</protein>
<sequence length="184" mass="21131">MIKLVNQKSYLMPMFHFAKKLLIQVSLWLAMSYAAFAQSSYDKLLNSIYKKTVPLISPEDLHRLIQHQKNVILLDTRSLKEYAVSHLPNSTCVGYDTLDTGKIESLAKDAKIIVYCSVGYRSERIGEKLLDMGFKDVHNLYGGIFQWKNQDHAVVNLQGVATDSVHTYNKTWSKWLQKGIKVYE</sequence>
<comment type="caution">
    <text evidence="2">The sequence shown here is derived from an EMBL/GenBank/DDBJ whole genome shotgun (WGS) entry which is preliminary data.</text>
</comment>
<evidence type="ECO:0000259" key="1">
    <source>
        <dbReference type="PROSITE" id="PS50206"/>
    </source>
</evidence>
<dbReference type="PROSITE" id="PS50206">
    <property type="entry name" value="RHODANESE_3"/>
    <property type="match status" value="1"/>
</dbReference>
<dbReference type="CDD" id="cd00158">
    <property type="entry name" value="RHOD"/>
    <property type="match status" value="1"/>
</dbReference>
<dbReference type="InterPro" id="IPR036873">
    <property type="entry name" value="Rhodanese-like_dom_sf"/>
</dbReference>
<feature type="domain" description="Rhodanese" evidence="1">
    <location>
        <begin position="67"/>
        <end position="156"/>
    </location>
</feature>
<dbReference type="NCBIfam" id="NF045521">
    <property type="entry name" value="rhoda_near_glyco"/>
    <property type="match status" value="1"/>
</dbReference>
<dbReference type="Gene3D" id="3.40.250.10">
    <property type="entry name" value="Rhodanese-like domain"/>
    <property type="match status" value="1"/>
</dbReference>
<dbReference type="Proteomes" id="UP001172083">
    <property type="component" value="Unassembled WGS sequence"/>
</dbReference>
<accession>A0ABT8L5G3</accession>
<dbReference type="InterPro" id="IPR001763">
    <property type="entry name" value="Rhodanese-like_dom"/>
</dbReference>
<keyword evidence="3" id="KW-1185">Reference proteome</keyword>
<dbReference type="Pfam" id="PF00581">
    <property type="entry name" value="Rhodanese"/>
    <property type="match status" value="1"/>
</dbReference>
<evidence type="ECO:0000313" key="2">
    <source>
        <dbReference type="EMBL" id="MDN5212506.1"/>
    </source>
</evidence>